<organism evidence="1 2">
    <name type="scientific">Glossina austeni</name>
    <name type="common">Savannah tsetse fly</name>
    <dbReference type="NCBI Taxonomy" id="7395"/>
    <lineage>
        <taxon>Eukaryota</taxon>
        <taxon>Metazoa</taxon>
        <taxon>Ecdysozoa</taxon>
        <taxon>Arthropoda</taxon>
        <taxon>Hexapoda</taxon>
        <taxon>Insecta</taxon>
        <taxon>Pterygota</taxon>
        <taxon>Neoptera</taxon>
        <taxon>Endopterygota</taxon>
        <taxon>Diptera</taxon>
        <taxon>Brachycera</taxon>
        <taxon>Muscomorpha</taxon>
        <taxon>Hippoboscoidea</taxon>
        <taxon>Glossinidae</taxon>
        <taxon>Glossina</taxon>
    </lineage>
</organism>
<dbReference type="EnsemblMetazoa" id="GAUT052089-RA">
    <property type="protein sequence ID" value="GAUT052089-PA"/>
    <property type="gene ID" value="GAUT052089"/>
</dbReference>
<evidence type="ECO:0000313" key="2">
    <source>
        <dbReference type="Proteomes" id="UP000078200"/>
    </source>
</evidence>
<dbReference type="AlphaFoldDB" id="A0A1A9VYV7"/>
<keyword evidence="2" id="KW-1185">Reference proteome</keyword>
<reference evidence="1" key="1">
    <citation type="submission" date="2020-05" db="UniProtKB">
        <authorList>
            <consortium name="EnsemblMetazoa"/>
        </authorList>
    </citation>
    <scope>IDENTIFICATION</scope>
    <source>
        <strain evidence="1">TTRI</strain>
    </source>
</reference>
<proteinExistence type="predicted"/>
<accession>A0A1A9VYV7</accession>
<sequence length="151" mass="17470">MHIFEPMFTHSVKLMRLQGRQSNNNARVSEEHSTPGHPGKNVILLSREIDIKMTVVTMRLSFNLLKTVVTMRLPFNLLKTVVTMRLSFNLLKTVVTMRLSFNLLKTIVTMRFRPECVYVKGRNWGFRNISDGAFLNYGCYGWNIEDASLDI</sequence>
<dbReference type="Proteomes" id="UP000078200">
    <property type="component" value="Unassembled WGS sequence"/>
</dbReference>
<name>A0A1A9VYV7_GLOAU</name>
<dbReference type="VEuPathDB" id="VectorBase:GAUT052089"/>
<protein>
    <submittedName>
        <fullName evidence="1">Uncharacterized protein</fullName>
    </submittedName>
</protein>
<evidence type="ECO:0000313" key="1">
    <source>
        <dbReference type="EnsemblMetazoa" id="GAUT052089-PA"/>
    </source>
</evidence>